<name>A0A818WWS0_9BILA</name>
<dbReference type="InterPro" id="IPR000157">
    <property type="entry name" value="TIR_dom"/>
</dbReference>
<evidence type="ECO:0000313" key="3">
    <source>
        <dbReference type="Proteomes" id="UP000663823"/>
    </source>
</evidence>
<dbReference type="GO" id="GO:0007165">
    <property type="term" value="P:signal transduction"/>
    <property type="evidence" value="ECO:0007669"/>
    <property type="project" value="InterPro"/>
</dbReference>
<dbReference type="SUPFAM" id="SSF52200">
    <property type="entry name" value="Toll/Interleukin receptor TIR domain"/>
    <property type="match status" value="1"/>
</dbReference>
<proteinExistence type="predicted"/>
<reference evidence="2" key="1">
    <citation type="submission" date="2021-02" db="EMBL/GenBank/DDBJ databases">
        <authorList>
            <person name="Nowell W R."/>
        </authorList>
    </citation>
    <scope>NUCLEOTIDE SEQUENCE</scope>
</reference>
<comment type="caution">
    <text evidence="2">The sequence shown here is derived from an EMBL/GenBank/DDBJ whole genome shotgun (WGS) entry which is preliminary data.</text>
</comment>
<dbReference type="Gene3D" id="3.40.50.10140">
    <property type="entry name" value="Toll/interleukin-1 receptor homology (TIR) domain"/>
    <property type="match status" value="1"/>
</dbReference>
<evidence type="ECO:0000259" key="1">
    <source>
        <dbReference type="PROSITE" id="PS50104"/>
    </source>
</evidence>
<evidence type="ECO:0000313" key="2">
    <source>
        <dbReference type="EMBL" id="CAF3729345.1"/>
    </source>
</evidence>
<accession>A0A818WWS0</accession>
<sequence>MIKRLEQNFVQKLDEDQMLFLHAMPRYLQWYSDYRDPENFIKILRILLKEFTAWFTSCQADSYLQRSSQIDAMICRLNYFLVRPIESYNVNIFSEEFYHDYCKLVLHWSLILSSTFSCSSYTTNVKSTIHTSIQTMYNFTLHLNVLSFMKTIPNLISMLLKVTDFDHDETQLNAYRCLSKIMIEADIKTMSNPSKIAAVHMEFLTNTINDSTKAARFYSVLESLKNFVQHDQVKIELIKQDVLPVLVTCVVENQFDPIKVQLVALEILYALSFHSEACSVLRKNENFINHIRILATRTDSSQLRLYRAAEGLLWKLEKENEAVAKPTILNSYKYDIMISYSHKDKELCLQIHEQLIKDGFRVWLDKDCLRGSTMAGIANAIENSEYVMICMSNMYKQSVYCQSEAHYAFERSCRLIPIIVELNYKPDGWLGIIVSGKIYVDFVKVEFGIAYEKLKNEISKQQYQTSTQSSTISEEKYQTNTMSMNTKHVELASESIV</sequence>
<dbReference type="PANTHER" id="PTHR46270">
    <property type="entry name" value="ARMADILLO-TYPE FOLD-RELATED"/>
    <property type="match status" value="1"/>
</dbReference>
<dbReference type="SUPFAM" id="SSF48371">
    <property type="entry name" value="ARM repeat"/>
    <property type="match status" value="1"/>
</dbReference>
<gene>
    <name evidence="2" type="ORF">OTI717_LOCUS14339</name>
</gene>
<dbReference type="Proteomes" id="UP000663823">
    <property type="component" value="Unassembled WGS sequence"/>
</dbReference>
<dbReference type="AlphaFoldDB" id="A0A818WWS0"/>
<protein>
    <recommendedName>
        <fullName evidence="1">TIR domain-containing protein</fullName>
    </recommendedName>
</protein>
<feature type="domain" description="TIR" evidence="1">
    <location>
        <begin position="332"/>
        <end position="466"/>
    </location>
</feature>
<dbReference type="EMBL" id="CAJOAX010001594">
    <property type="protein sequence ID" value="CAF3729345.1"/>
    <property type="molecule type" value="Genomic_DNA"/>
</dbReference>
<dbReference type="InterPro" id="IPR035897">
    <property type="entry name" value="Toll_tir_struct_dom_sf"/>
</dbReference>
<dbReference type="PROSITE" id="PS50104">
    <property type="entry name" value="TIR"/>
    <property type="match status" value="1"/>
</dbReference>
<dbReference type="InterPro" id="IPR011989">
    <property type="entry name" value="ARM-like"/>
</dbReference>
<dbReference type="PANTHER" id="PTHR46270:SF2">
    <property type="entry name" value="TIR DOMAIN-CONTAINING PROTEIN"/>
    <property type="match status" value="1"/>
</dbReference>
<dbReference type="InterPro" id="IPR016024">
    <property type="entry name" value="ARM-type_fold"/>
</dbReference>
<organism evidence="2 3">
    <name type="scientific">Rotaria sordida</name>
    <dbReference type="NCBI Taxonomy" id="392033"/>
    <lineage>
        <taxon>Eukaryota</taxon>
        <taxon>Metazoa</taxon>
        <taxon>Spiralia</taxon>
        <taxon>Gnathifera</taxon>
        <taxon>Rotifera</taxon>
        <taxon>Eurotatoria</taxon>
        <taxon>Bdelloidea</taxon>
        <taxon>Philodinida</taxon>
        <taxon>Philodinidae</taxon>
        <taxon>Rotaria</taxon>
    </lineage>
</organism>
<dbReference type="Gene3D" id="1.25.10.10">
    <property type="entry name" value="Leucine-rich Repeat Variant"/>
    <property type="match status" value="1"/>
</dbReference>
<dbReference type="Pfam" id="PF13676">
    <property type="entry name" value="TIR_2"/>
    <property type="match status" value="1"/>
</dbReference>